<proteinExistence type="predicted"/>
<dbReference type="PANTHER" id="PTHR46957:SF1">
    <property type="entry name" value="PHOSPHATIDYLINOSITOL PHOSPHATASE PTPRQ"/>
    <property type="match status" value="1"/>
</dbReference>
<name>M3XZ61_MUSPF</name>
<protein>
    <recommendedName>
        <fullName evidence="1">Fibronectin type-III domain-containing protein</fullName>
    </recommendedName>
</protein>
<dbReference type="EMBL" id="AEYP01106508">
    <property type="status" value="NOT_ANNOTATED_CDS"/>
    <property type="molecule type" value="Genomic_DNA"/>
</dbReference>
<dbReference type="InterPro" id="IPR013783">
    <property type="entry name" value="Ig-like_fold"/>
</dbReference>
<dbReference type="InParanoid" id="M3XZ61"/>
<dbReference type="GeneTree" id="ENSGT00940000159215"/>
<dbReference type="HOGENOM" id="CLU_1953760_0_0_1"/>
<sequence>VYIIYSCFSITILVPEGPPQNCVTGNITGKSFSISWDPPSVVTGKFSYRVELYGPSGRILDNSTKDLKFAFTNLTPFTVYDVYVAAETSAGIGPKTNISVFTPPEGKNIFFSVLIRYFTLFVDFTALVK</sequence>
<dbReference type="Pfam" id="PF00041">
    <property type="entry name" value="fn3"/>
    <property type="match status" value="1"/>
</dbReference>
<dbReference type="InterPro" id="IPR003961">
    <property type="entry name" value="FN3_dom"/>
</dbReference>
<dbReference type="PROSITE" id="PS50853">
    <property type="entry name" value="FN3"/>
    <property type="match status" value="1"/>
</dbReference>
<dbReference type="InterPro" id="IPR050713">
    <property type="entry name" value="RTP_Phos/Ushers"/>
</dbReference>
<accession>M3XZ61</accession>
<dbReference type="InterPro" id="IPR036116">
    <property type="entry name" value="FN3_sf"/>
</dbReference>
<dbReference type="SUPFAM" id="SSF49265">
    <property type="entry name" value="Fibronectin type III"/>
    <property type="match status" value="1"/>
</dbReference>
<dbReference type="STRING" id="9669.ENSMPUP00000004362"/>
<dbReference type="PANTHER" id="PTHR46957">
    <property type="entry name" value="CYTOKINE RECEPTOR"/>
    <property type="match status" value="1"/>
</dbReference>
<organism evidence="2">
    <name type="scientific">Mustela putorius furo</name>
    <name type="common">European domestic ferret</name>
    <name type="synonym">Mustela furo</name>
    <dbReference type="NCBI Taxonomy" id="9669"/>
    <lineage>
        <taxon>Eukaryota</taxon>
        <taxon>Metazoa</taxon>
        <taxon>Chordata</taxon>
        <taxon>Craniata</taxon>
        <taxon>Vertebrata</taxon>
        <taxon>Euteleostomi</taxon>
        <taxon>Mammalia</taxon>
        <taxon>Eutheria</taxon>
        <taxon>Laurasiatheria</taxon>
        <taxon>Carnivora</taxon>
        <taxon>Caniformia</taxon>
        <taxon>Musteloidea</taxon>
        <taxon>Mustelidae</taxon>
        <taxon>Mustelinae</taxon>
        <taxon>Mustela</taxon>
    </lineage>
</organism>
<dbReference type="AlphaFoldDB" id="M3XZ61"/>
<dbReference type="Gene3D" id="2.60.40.10">
    <property type="entry name" value="Immunoglobulins"/>
    <property type="match status" value="1"/>
</dbReference>
<evidence type="ECO:0000313" key="2">
    <source>
        <dbReference type="Ensembl" id="ENSMPUP00000004362.1"/>
    </source>
</evidence>
<feature type="domain" description="Fibronectin type-III" evidence="1">
    <location>
        <begin position="18"/>
        <end position="106"/>
    </location>
</feature>
<dbReference type="CDD" id="cd00063">
    <property type="entry name" value="FN3"/>
    <property type="match status" value="1"/>
</dbReference>
<dbReference type="SMART" id="SM00060">
    <property type="entry name" value="FN3"/>
    <property type="match status" value="1"/>
</dbReference>
<evidence type="ECO:0000259" key="1">
    <source>
        <dbReference type="PROSITE" id="PS50853"/>
    </source>
</evidence>
<dbReference type="Ensembl" id="ENSMPUT00000004438.1">
    <property type="protein sequence ID" value="ENSMPUP00000004362.1"/>
    <property type="gene ID" value="ENSMPUG00000004395.1"/>
</dbReference>
<dbReference type="GO" id="GO:0043235">
    <property type="term" value="C:receptor complex"/>
    <property type="evidence" value="ECO:0007669"/>
    <property type="project" value="TreeGrafter"/>
</dbReference>
<dbReference type="eggNOG" id="KOG3510">
    <property type="taxonomic scope" value="Eukaryota"/>
</dbReference>
<reference evidence="2" key="1">
    <citation type="submission" date="2024-06" db="UniProtKB">
        <authorList>
            <consortium name="Ensembl"/>
        </authorList>
    </citation>
    <scope>IDENTIFICATION</scope>
</reference>
<dbReference type="FunFam" id="2.60.40.10:FF:001431">
    <property type="entry name" value="phosphatidylinositol phosphatase PTPRQ isoform X1"/>
    <property type="match status" value="1"/>
</dbReference>